<dbReference type="Proteomes" id="UP000324298">
    <property type="component" value="Unassembled WGS sequence"/>
</dbReference>
<proteinExistence type="predicted"/>
<dbReference type="InterPro" id="IPR050627">
    <property type="entry name" value="Nitroreductase/BluB"/>
</dbReference>
<sequence>MMELLRKRRSIRAFTPEPVAPETVDLLVEALLRAPSSRGKNPWEFVVVDDKELLEQLSRSKEHGSQFIKKAPLAIVVCADTTLSDVWVEDCSIAAIIVQMAALSLGLGSCWAQMRNRNHDADRSAEEYIRKLLGLPERLGVVCVIGIGHPGEVKTPVPADKLQYDKVKRNRYA</sequence>
<evidence type="ECO:0000259" key="1">
    <source>
        <dbReference type="Pfam" id="PF00881"/>
    </source>
</evidence>
<dbReference type="EMBL" id="SRSD01000005">
    <property type="protein sequence ID" value="KAA0891880.1"/>
    <property type="molecule type" value="Genomic_DNA"/>
</dbReference>
<gene>
    <name evidence="2" type="ORF">ET418_09455</name>
</gene>
<evidence type="ECO:0000313" key="3">
    <source>
        <dbReference type="Proteomes" id="UP000324298"/>
    </source>
</evidence>
<accession>A0A5A9XG49</accession>
<dbReference type="SUPFAM" id="SSF55469">
    <property type="entry name" value="FMN-dependent nitroreductase-like"/>
    <property type="match status" value="1"/>
</dbReference>
<dbReference type="OrthoDB" id="9809288at2"/>
<dbReference type="GO" id="GO:0016491">
    <property type="term" value="F:oxidoreductase activity"/>
    <property type="evidence" value="ECO:0007669"/>
    <property type="project" value="InterPro"/>
</dbReference>
<dbReference type="InterPro" id="IPR029479">
    <property type="entry name" value="Nitroreductase"/>
</dbReference>
<feature type="domain" description="Nitroreductase" evidence="1">
    <location>
        <begin position="5"/>
        <end position="58"/>
    </location>
</feature>
<reference evidence="2 3" key="1">
    <citation type="submission" date="2019-04" db="EMBL/GenBank/DDBJ databases">
        <title>Geobacter ruber sp. nov., ferric-reducing bacteria isolated from paddy soil.</title>
        <authorList>
            <person name="Xu Z."/>
            <person name="Masuda Y."/>
            <person name="Itoh H."/>
            <person name="Senoo K."/>
        </authorList>
    </citation>
    <scope>NUCLEOTIDE SEQUENCE [LARGE SCALE GENOMIC DNA]</scope>
    <source>
        <strain evidence="2 3">Red88</strain>
    </source>
</reference>
<dbReference type="PANTHER" id="PTHR23026">
    <property type="entry name" value="NADPH NITROREDUCTASE"/>
    <property type="match status" value="1"/>
</dbReference>
<dbReference type="Pfam" id="PF00881">
    <property type="entry name" value="Nitroreductase"/>
    <property type="match status" value="2"/>
</dbReference>
<dbReference type="Gene3D" id="3.40.109.10">
    <property type="entry name" value="NADH Oxidase"/>
    <property type="match status" value="1"/>
</dbReference>
<feature type="domain" description="Nitroreductase" evidence="1">
    <location>
        <begin position="60"/>
        <end position="149"/>
    </location>
</feature>
<dbReference type="CDD" id="cd02151">
    <property type="entry name" value="nitroreductase"/>
    <property type="match status" value="1"/>
</dbReference>
<evidence type="ECO:0000313" key="2">
    <source>
        <dbReference type="EMBL" id="KAA0891880.1"/>
    </source>
</evidence>
<organism evidence="2 3">
    <name type="scientific">Oryzomonas rubra</name>
    <dbReference type="NCBI Taxonomy" id="2509454"/>
    <lineage>
        <taxon>Bacteria</taxon>
        <taxon>Pseudomonadati</taxon>
        <taxon>Thermodesulfobacteriota</taxon>
        <taxon>Desulfuromonadia</taxon>
        <taxon>Geobacterales</taxon>
        <taxon>Geobacteraceae</taxon>
        <taxon>Oryzomonas</taxon>
    </lineage>
</organism>
<dbReference type="InterPro" id="IPR000415">
    <property type="entry name" value="Nitroreductase-like"/>
</dbReference>
<dbReference type="AlphaFoldDB" id="A0A5A9XG49"/>
<keyword evidence="3" id="KW-1185">Reference proteome</keyword>
<name>A0A5A9XG49_9BACT</name>
<comment type="caution">
    <text evidence="2">The sequence shown here is derived from an EMBL/GenBank/DDBJ whole genome shotgun (WGS) entry which is preliminary data.</text>
</comment>
<protein>
    <submittedName>
        <fullName evidence="2">NAD(P)H-dependent dehydrogenase/reductase</fullName>
    </submittedName>
</protein>
<dbReference type="PANTHER" id="PTHR23026:SF117">
    <property type="entry name" value="NITROREDUCTASE"/>
    <property type="match status" value="1"/>
</dbReference>